<organism evidence="3 4">
    <name type="scientific">Undibacterium rivi</name>
    <dbReference type="NCBI Taxonomy" id="2828729"/>
    <lineage>
        <taxon>Bacteria</taxon>
        <taxon>Pseudomonadati</taxon>
        <taxon>Pseudomonadota</taxon>
        <taxon>Betaproteobacteria</taxon>
        <taxon>Burkholderiales</taxon>
        <taxon>Oxalobacteraceae</taxon>
        <taxon>Undibacterium</taxon>
    </lineage>
</organism>
<evidence type="ECO:0000313" key="3">
    <source>
        <dbReference type="EMBL" id="MBR7792931.1"/>
    </source>
</evidence>
<feature type="domain" description="Transglutaminase-like" evidence="2">
    <location>
        <begin position="410"/>
        <end position="481"/>
    </location>
</feature>
<keyword evidence="1" id="KW-0812">Transmembrane</keyword>
<keyword evidence="1" id="KW-0472">Membrane</keyword>
<protein>
    <submittedName>
        <fullName evidence="3">DUF3488 domain-containing transglutaminase family protein</fullName>
    </submittedName>
</protein>
<dbReference type="InterPro" id="IPR052901">
    <property type="entry name" value="Bact_TGase-like"/>
</dbReference>
<dbReference type="RefSeq" id="WP_212678942.1">
    <property type="nucleotide sequence ID" value="NZ_JAGSPK010000003.1"/>
</dbReference>
<name>A0ABS5H2J1_9BURK</name>
<feature type="transmembrane region" description="Helical" evidence="1">
    <location>
        <begin position="110"/>
        <end position="128"/>
    </location>
</feature>
<dbReference type="InterPro" id="IPR002931">
    <property type="entry name" value="Transglutaminase-like"/>
</dbReference>
<evidence type="ECO:0000259" key="2">
    <source>
        <dbReference type="SMART" id="SM00460"/>
    </source>
</evidence>
<feature type="transmembrane region" description="Helical" evidence="1">
    <location>
        <begin position="167"/>
        <end position="186"/>
    </location>
</feature>
<evidence type="ECO:0000313" key="4">
    <source>
        <dbReference type="Proteomes" id="UP000682982"/>
    </source>
</evidence>
<accession>A0ABS5H2J1</accession>
<reference evidence="3 4" key="1">
    <citation type="submission" date="2021-04" db="EMBL/GenBank/DDBJ databases">
        <title>novel species isolated from subtropical streams in China.</title>
        <authorList>
            <person name="Lu H."/>
        </authorList>
    </citation>
    <scope>NUCLEOTIDE SEQUENCE [LARGE SCALE GENOMIC DNA]</scope>
    <source>
        <strain evidence="3 4">FT147W</strain>
    </source>
</reference>
<comment type="caution">
    <text evidence="3">The sequence shown here is derived from an EMBL/GenBank/DDBJ whole genome shotgun (WGS) entry which is preliminary data.</text>
</comment>
<dbReference type="InterPro" id="IPR025403">
    <property type="entry name" value="TgpA-like_C"/>
</dbReference>
<proteinExistence type="predicted"/>
<gene>
    <name evidence="3" type="ORF">KDM87_10015</name>
</gene>
<dbReference type="EMBL" id="JAGSPK010000003">
    <property type="protein sequence ID" value="MBR7792931.1"/>
    <property type="molecule type" value="Genomic_DNA"/>
</dbReference>
<feature type="transmembrane region" description="Helical" evidence="1">
    <location>
        <begin position="560"/>
        <end position="579"/>
    </location>
</feature>
<dbReference type="Proteomes" id="UP000682982">
    <property type="component" value="Unassembled WGS sequence"/>
</dbReference>
<dbReference type="SUPFAM" id="SSF54001">
    <property type="entry name" value="Cysteine proteinases"/>
    <property type="match status" value="1"/>
</dbReference>
<dbReference type="Pfam" id="PF11992">
    <property type="entry name" value="TgpA_N"/>
    <property type="match status" value="1"/>
</dbReference>
<dbReference type="InterPro" id="IPR038765">
    <property type="entry name" value="Papain-like_cys_pep_sf"/>
</dbReference>
<dbReference type="PANTHER" id="PTHR42736">
    <property type="entry name" value="PROTEIN-GLUTAMINE GAMMA-GLUTAMYLTRANSFERASE"/>
    <property type="match status" value="1"/>
</dbReference>
<feature type="transmembrane region" description="Helical" evidence="1">
    <location>
        <begin position="61"/>
        <end position="79"/>
    </location>
</feature>
<keyword evidence="4" id="KW-1185">Reference proteome</keyword>
<evidence type="ECO:0000256" key="1">
    <source>
        <dbReference type="SAM" id="Phobius"/>
    </source>
</evidence>
<dbReference type="PANTHER" id="PTHR42736:SF1">
    <property type="entry name" value="PROTEIN-GLUTAMINE GAMMA-GLUTAMYLTRANSFERASE"/>
    <property type="match status" value="1"/>
</dbReference>
<dbReference type="Pfam" id="PF01841">
    <property type="entry name" value="Transglut_core"/>
    <property type="match status" value="1"/>
</dbReference>
<dbReference type="Gene3D" id="3.10.620.30">
    <property type="match status" value="1"/>
</dbReference>
<sequence length="664" mass="75212">MRRTLSLPVFSRDKADTLLLIIACLSVLLPHFSHLGIWVSISCVALLIWRGWLTLTGRRLPPGWILVPVSALMMLGVYLTHKTFFGREAGVNMLVLLLTCKLLEMHAKRDLFVVLFLSFFLLLTSFFYQQTIAAAFMTLISVSLLLTAQLSFHYTGLFPSLKQRLKLAFGMMALAIPLTLCAFFLFPRIQGPLWGLPGDAHSGRSGLSETMSPGGISDLVLSEEIAFRVKFYQPVPDKSLLYWRGIVMTEFDGKTWSPSRFLQINNGDIAQYAGTPITQEIILEPQSQRWLFALDLPAAAPQTDGNNIATINRQMELRSNDIISQRLRYQVTSYPQYRYLVENNLRELHRALEIPAGYNPRSAAFADSLRRQYSDDRALINAVLKYFRKEAFTYTLEPPLLGINSIDDFLFKSRAGFCEHYASAFVNLMRLAGIPARIVTGYQGGTLNEVDGYFEVRQSDAHAWTEVWLEGRGWVRVDPTAAVAPERVMQNLNQAIPKRGFAGLMNFALSGNSWSQSMRMRLDAINNSWNQWVLNYNQQTQKNFLSSFGFKDLDWSRISLLFFITGSLIIGAIALPLMLNKPSIPATDRVYLSFCKKMAKKTPPRAVDEGPYAYLQRLKNTLPAKDIPPVEKFLRTYINAKYGQTTATESQRIRRLKTLLAACR</sequence>
<dbReference type="SMART" id="SM00460">
    <property type="entry name" value="TGc"/>
    <property type="match status" value="1"/>
</dbReference>
<feature type="transmembrane region" description="Helical" evidence="1">
    <location>
        <begin position="134"/>
        <end position="155"/>
    </location>
</feature>
<dbReference type="Pfam" id="PF13559">
    <property type="entry name" value="DUF4129"/>
    <property type="match status" value="1"/>
</dbReference>
<keyword evidence="1" id="KW-1133">Transmembrane helix</keyword>
<dbReference type="InterPro" id="IPR021878">
    <property type="entry name" value="TgpA_N"/>
</dbReference>
<feature type="transmembrane region" description="Helical" evidence="1">
    <location>
        <begin position="20"/>
        <end position="49"/>
    </location>
</feature>